<sequence>LKWHIQGHNVPPRQLYMFSSSSYLAVRYNTRAQGRGGDFGLFASSLVRRWHKTRKA</sequence>
<proteinExistence type="predicted"/>
<gene>
    <name evidence="1" type="ORF">JRQ81_006956</name>
</gene>
<feature type="non-terminal residue" evidence="1">
    <location>
        <position position="1"/>
    </location>
</feature>
<keyword evidence="2" id="KW-1185">Reference proteome</keyword>
<feature type="non-terminal residue" evidence="1">
    <location>
        <position position="56"/>
    </location>
</feature>
<evidence type="ECO:0000313" key="1">
    <source>
        <dbReference type="EMBL" id="KAJ7311340.1"/>
    </source>
</evidence>
<dbReference type="Proteomes" id="UP001142489">
    <property type="component" value="Unassembled WGS sequence"/>
</dbReference>
<organism evidence="1 2">
    <name type="scientific">Phrynocephalus forsythii</name>
    <dbReference type="NCBI Taxonomy" id="171643"/>
    <lineage>
        <taxon>Eukaryota</taxon>
        <taxon>Metazoa</taxon>
        <taxon>Chordata</taxon>
        <taxon>Craniata</taxon>
        <taxon>Vertebrata</taxon>
        <taxon>Euteleostomi</taxon>
        <taxon>Lepidosauria</taxon>
        <taxon>Squamata</taxon>
        <taxon>Bifurcata</taxon>
        <taxon>Unidentata</taxon>
        <taxon>Episquamata</taxon>
        <taxon>Toxicofera</taxon>
        <taxon>Iguania</taxon>
        <taxon>Acrodonta</taxon>
        <taxon>Agamidae</taxon>
        <taxon>Agaminae</taxon>
        <taxon>Phrynocephalus</taxon>
    </lineage>
</organism>
<evidence type="ECO:0000313" key="2">
    <source>
        <dbReference type="Proteomes" id="UP001142489"/>
    </source>
</evidence>
<protein>
    <submittedName>
        <fullName evidence="1">Uncharacterized protein</fullName>
    </submittedName>
</protein>
<reference evidence="1" key="1">
    <citation type="journal article" date="2023" name="DNA Res.">
        <title>Chromosome-level genome assembly of Phrynocephalus forsythii using third-generation DNA sequencing and Hi-C analysis.</title>
        <authorList>
            <person name="Qi Y."/>
            <person name="Zhao W."/>
            <person name="Zhao Y."/>
            <person name="Niu C."/>
            <person name="Cao S."/>
            <person name="Zhang Y."/>
        </authorList>
    </citation>
    <scope>NUCLEOTIDE SEQUENCE</scope>
    <source>
        <tissue evidence="1">Muscle</tissue>
    </source>
</reference>
<dbReference type="AlphaFoldDB" id="A0A9Q0XEF8"/>
<accession>A0A9Q0XEF8</accession>
<dbReference type="EMBL" id="JAPFRF010000014">
    <property type="protein sequence ID" value="KAJ7311340.1"/>
    <property type="molecule type" value="Genomic_DNA"/>
</dbReference>
<comment type="caution">
    <text evidence="1">The sequence shown here is derived from an EMBL/GenBank/DDBJ whole genome shotgun (WGS) entry which is preliminary data.</text>
</comment>
<name>A0A9Q0XEF8_9SAUR</name>